<organism evidence="5">
    <name type="scientific">Phaeomonas parva</name>
    <dbReference type="NCBI Taxonomy" id="124430"/>
    <lineage>
        <taxon>Eukaryota</taxon>
        <taxon>Sar</taxon>
        <taxon>Stramenopiles</taxon>
        <taxon>Ochrophyta</taxon>
        <taxon>Pinguiophyceae</taxon>
        <taxon>Pinguiochrysidales</taxon>
        <taxon>Pinguiochrysidaceae</taxon>
        <taxon>Phaeomonas</taxon>
    </lineage>
</organism>
<feature type="compositionally biased region" description="Low complexity" evidence="1">
    <location>
        <begin position="422"/>
        <end position="432"/>
    </location>
</feature>
<dbReference type="Pfam" id="PF07209">
    <property type="entry name" value="DUF1415"/>
    <property type="match status" value="1"/>
</dbReference>
<name>A0A6U4GA04_9STRA</name>
<gene>
    <name evidence="2" type="ORF">PPAR1163_LOCUS13682</name>
    <name evidence="3" type="ORF">PPAR1163_LOCUS13684</name>
    <name evidence="4" type="ORF">PPAR1163_LOCUS13685</name>
    <name evidence="5" type="ORF">PPAR1163_LOCUS13688</name>
</gene>
<evidence type="ECO:0000313" key="3">
    <source>
        <dbReference type="EMBL" id="CAD9255314.1"/>
    </source>
</evidence>
<dbReference type="EMBL" id="HBGJ01021125">
    <property type="protein sequence ID" value="CAD9255312.1"/>
    <property type="molecule type" value="Transcribed_RNA"/>
</dbReference>
<dbReference type="AlphaFoldDB" id="A0A6U4GA04"/>
<sequence>MAAALRDIWVTVDELLEDDDGETTLLRFPGVEEFEDPAKLAGLMEHLEDCKEVCDRFGTEVFAIGHHPVEYKDELNEVVVELRKPSKASDSDDNGGMFWEMGGGADDWDDDWDVDLSAAAEDDAEASPFAVYEPGAKLDPESLTDDQLIALNMEWVQAVVAGLGVCPFATSAQRAGLPLGDVYYPIDRCTDAEKMYKSFWNEVVRVQQSDERSLSTTMLVAPKFTLTNADAFDEYASTLTKALEPLGLDEGSLGIQLVFFHPFYEFRDGADRMDAGVADSQSSRDAAAGNYARRSPHPMINILRTPQVRAAQRVIPTGAVYVQNQRTLGQVGTEKLQDMLEGADWEGLEGNKVDRRQGLWKRAATVTQAVEDAQGSREGITELDFDDVEGDLEQSLREPIPSSSLEEGEEPLDLGVLQNLVGTPGTAAAPKAPAEPETPEAATPPTPPKAAAPAAAPQRVMDGYENDDEDIEDIARMQRAAANAEASGLSAEQREDIAWMIELLQRRVSVSQGEDETLRLQGVPKVNTEGVAKFMELARACIADAREYDATQPDPRAK</sequence>
<accession>A0A6U4GA04</accession>
<dbReference type="InterPro" id="IPR009858">
    <property type="entry name" value="DUF1415"/>
</dbReference>
<protein>
    <submittedName>
        <fullName evidence="5">Uncharacterized protein</fullName>
    </submittedName>
</protein>
<dbReference type="EMBL" id="HBGJ01021131">
    <property type="protein sequence ID" value="CAD9255318.1"/>
    <property type="molecule type" value="Transcribed_RNA"/>
</dbReference>
<proteinExistence type="predicted"/>
<feature type="region of interest" description="Disordered" evidence="1">
    <location>
        <begin position="422"/>
        <end position="458"/>
    </location>
</feature>
<evidence type="ECO:0000313" key="4">
    <source>
        <dbReference type="EMBL" id="CAD9255315.1"/>
    </source>
</evidence>
<evidence type="ECO:0000313" key="5">
    <source>
        <dbReference type="EMBL" id="CAD9255318.1"/>
    </source>
</evidence>
<evidence type="ECO:0000313" key="2">
    <source>
        <dbReference type="EMBL" id="CAD9255312.1"/>
    </source>
</evidence>
<reference evidence="5" key="1">
    <citation type="submission" date="2021-01" db="EMBL/GenBank/DDBJ databases">
        <authorList>
            <person name="Corre E."/>
            <person name="Pelletier E."/>
            <person name="Niang G."/>
            <person name="Scheremetjew M."/>
            <person name="Finn R."/>
            <person name="Kale V."/>
            <person name="Holt S."/>
            <person name="Cochrane G."/>
            <person name="Meng A."/>
            <person name="Brown T."/>
            <person name="Cohen L."/>
        </authorList>
    </citation>
    <scope>NUCLEOTIDE SEQUENCE</scope>
    <source>
        <strain evidence="5">CCMP2877</strain>
    </source>
</reference>
<dbReference type="EMBL" id="HBGJ01021127">
    <property type="protein sequence ID" value="CAD9255314.1"/>
    <property type="molecule type" value="Transcribed_RNA"/>
</dbReference>
<dbReference type="EMBL" id="HBGJ01021128">
    <property type="protein sequence ID" value="CAD9255315.1"/>
    <property type="molecule type" value="Transcribed_RNA"/>
</dbReference>
<evidence type="ECO:0000256" key="1">
    <source>
        <dbReference type="SAM" id="MobiDB-lite"/>
    </source>
</evidence>